<dbReference type="EMBL" id="VWRR01000008">
    <property type="protein sequence ID" value="KAF6003111.1"/>
    <property type="molecule type" value="Genomic_DNA"/>
</dbReference>
<dbReference type="InterPro" id="IPR035985">
    <property type="entry name" value="Ubiquitin-activating_enz"/>
</dbReference>
<evidence type="ECO:0000256" key="4">
    <source>
        <dbReference type="RuleBase" id="RU368009"/>
    </source>
</evidence>
<dbReference type="InterPro" id="IPR045886">
    <property type="entry name" value="ThiF/MoeB/HesA"/>
</dbReference>
<dbReference type="InterPro" id="IPR014929">
    <property type="entry name" value="E2-binding"/>
</dbReference>
<proteinExistence type="inferred from homology"/>
<dbReference type="PANTHER" id="PTHR10953">
    <property type="entry name" value="UBIQUITIN-ACTIVATING ENZYME E1"/>
    <property type="match status" value="1"/>
</dbReference>
<comment type="catalytic activity">
    <reaction evidence="4">
        <text>ATP + [NEDD8 protein] + [E1 NEDD8-activating enzyme]-L-cysteine = AMP + diphosphate + [E1 NEDD8-activating enzyme]-S-[NEDD8 protein]-yl-L-cysteine.</text>
        <dbReference type="EC" id="6.2.1.64"/>
    </reaction>
</comment>
<reference evidence="7 8" key="1">
    <citation type="journal article" date="2020" name="J. Phycol.">
        <title>Comparative genome analysis reveals Cyanidiococcus gen. nov., a new extremophilic red algal genus sister to Cyanidioschyzon (Cyanidioschyzonaceae, Rhodophyta).</title>
        <authorList>
            <person name="Liu S.-L."/>
            <person name="Chiang Y.-R."/>
            <person name="Yoon H.S."/>
            <person name="Fu H.-Y."/>
        </authorList>
    </citation>
    <scope>NUCLEOTIDE SEQUENCE [LARGE SCALE GENOMIC DNA]</scope>
    <source>
        <strain evidence="7 8">THAL066</strain>
    </source>
</reference>
<evidence type="ECO:0000259" key="6">
    <source>
        <dbReference type="SMART" id="SM01181"/>
    </source>
</evidence>
<keyword evidence="2 4" id="KW-0833">Ubl conjugation pathway</keyword>
<protein>
    <recommendedName>
        <fullName evidence="4">NEDD8-activating enzyme E1 catalytic subunit</fullName>
        <ecNumber evidence="4">6.2.1.64</ecNumber>
    </recommendedName>
</protein>
<keyword evidence="4" id="KW-0436">Ligase</keyword>
<comment type="function">
    <text evidence="4">Catalytic subunit of the dimeric E1 enzyme, which activates NEDD8.</text>
</comment>
<keyword evidence="3 4" id="KW-0067">ATP-binding</keyword>
<feature type="domain" description="E2 binding" evidence="6">
    <location>
        <begin position="360"/>
        <end position="436"/>
    </location>
</feature>
<dbReference type="SUPFAM" id="SSF69572">
    <property type="entry name" value="Activating enzymes of the ubiquitin-like proteins"/>
    <property type="match status" value="1"/>
</dbReference>
<dbReference type="EC" id="6.2.1.64" evidence="4"/>
<keyword evidence="1 4" id="KW-0547">Nucleotide-binding</keyword>
<dbReference type="Proteomes" id="UP000530660">
    <property type="component" value="Unassembled WGS sequence"/>
</dbReference>
<dbReference type="PANTHER" id="PTHR10953:SF6">
    <property type="entry name" value="NEDD8-ACTIVATING ENZYME E1 CATALYTIC SUBUNIT"/>
    <property type="match status" value="1"/>
</dbReference>
<dbReference type="UniPathway" id="UPA00885"/>
<dbReference type="Pfam" id="PF08825">
    <property type="entry name" value="E2_bind"/>
    <property type="match status" value="1"/>
</dbReference>
<accession>A0A7J7ILD0</accession>
<organism evidence="7 8">
    <name type="scientific">Cyanidiococcus yangmingshanensis</name>
    <dbReference type="NCBI Taxonomy" id="2690220"/>
    <lineage>
        <taxon>Eukaryota</taxon>
        <taxon>Rhodophyta</taxon>
        <taxon>Bangiophyceae</taxon>
        <taxon>Cyanidiales</taxon>
        <taxon>Cyanidiaceae</taxon>
        <taxon>Cyanidiococcus</taxon>
    </lineage>
</organism>
<dbReference type="Gene3D" id="3.40.50.720">
    <property type="entry name" value="NAD(P)-binding Rossmann-like Domain"/>
    <property type="match status" value="1"/>
</dbReference>
<dbReference type="Gene3D" id="1.10.10.520">
    <property type="entry name" value="Ubiquitin activating enzymes (Uba3). Chain: B, domain 2"/>
    <property type="match status" value="1"/>
</dbReference>
<comment type="caution">
    <text evidence="7">The sequence shown here is derived from an EMBL/GenBank/DDBJ whole genome shotgun (WGS) entry which is preliminary data.</text>
</comment>
<dbReference type="Pfam" id="PF00899">
    <property type="entry name" value="ThiF"/>
    <property type="match status" value="1"/>
</dbReference>
<evidence type="ECO:0000256" key="1">
    <source>
        <dbReference type="ARBA" id="ARBA00022741"/>
    </source>
</evidence>
<dbReference type="OrthoDB" id="5977743at2759"/>
<dbReference type="InterPro" id="IPR000594">
    <property type="entry name" value="ThiF_NAD_FAD-bd"/>
</dbReference>
<dbReference type="AlphaFoldDB" id="A0A7J7ILD0"/>
<dbReference type="SMART" id="SM01181">
    <property type="entry name" value="E2_bind"/>
    <property type="match status" value="1"/>
</dbReference>
<keyword evidence="8" id="KW-1185">Reference proteome</keyword>
<dbReference type="GO" id="GO:0005634">
    <property type="term" value="C:nucleus"/>
    <property type="evidence" value="ECO:0007669"/>
    <property type="project" value="TreeGrafter"/>
</dbReference>
<feature type="region of interest" description="Disordered" evidence="5">
    <location>
        <begin position="1"/>
        <end position="24"/>
    </location>
</feature>
<comment type="pathway">
    <text evidence="4">Protein modification; protein neddylation.</text>
</comment>
<name>A0A7J7ILD0_9RHOD</name>
<dbReference type="GO" id="GO:0005524">
    <property type="term" value="F:ATP binding"/>
    <property type="evidence" value="ECO:0007669"/>
    <property type="project" value="UniProtKB-UniRule"/>
</dbReference>
<dbReference type="GO" id="GO:0005737">
    <property type="term" value="C:cytoplasm"/>
    <property type="evidence" value="ECO:0007669"/>
    <property type="project" value="TreeGrafter"/>
</dbReference>
<dbReference type="GO" id="GO:0045116">
    <property type="term" value="P:protein neddylation"/>
    <property type="evidence" value="ECO:0007669"/>
    <property type="project" value="UniProtKB-UniRule"/>
</dbReference>
<evidence type="ECO:0000313" key="7">
    <source>
        <dbReference type="EMBL" id="KAF6003111.1"/>
    </source>
</evidence>
<dbReference type="GO" id="GO:0019781">
    <property type="term" value="F:NEDD8 activating enzyme activity"/>
    <property type="evidence" value="ECO:0007669"/>
    <property type="project" value="UniProtKB-UniRule"/>
</dbReference>
<evidence type="ECO:0000256" key="5">
    <source>
        <dbReference type="SAM" id="MobiDB-lite"/>
    </source>
</evidence>
<dbReference type="Gene3D" id="3.10.290.20">
    <property type="entry name" value="Ubiquitin-like 2 activating enzyme e1b. Chain: B, domain 3"/>
    <property type="match status" value="1"/>
</dbReference>
<evidence type="ECO:0000313" key="8">
    <source>
        <dbReference type="Proteomes" id="UP000530660"/>
    </source>
</evidence>
<evidence type="ECO:0000256" key="3">
    <source>
        <dbReference type="ARBA" id="ARBA00022840"/>
    </source>
</evidence>
<sequence>MVALESAPPRSSSMETRREGWLPPKSFSSSAMAFEPKCDAASASETERVARSMRVLVAGAGALGCEILRTLALYGVKEIAVIDMDVIEESNLNRQSLFSTENIGQSKALTAAAALRERFRDCDVVGYHAAIQDMPLDFFRSFQVIVSGLDSVEARRWLNSCIFHIARPVGLESARNASYAPVLIDGGTEGLAGQARTIRPYETACIECTVDLYANEGTQYPLCTVVGTPREPEHCIEYAASALWPSQHNGSLGPLDPYNAEHIEWVYGRARQRAEQFGIDGVTVSLVKHVLQHSVPAVATTNAFIGAACALEVVKLANGISHPDATWLAFNGTSGICIQSLHIDRRRSCPICGPESRITIHMSGKAPLRELVELLRTHPELRCRNPSLVWAYRPIYMSAPRPLEEVTRQNLDKPLNQILIGNQNAENSAEFILTLTDSGLRLSREMHLILH</sequence>
<comment type="similarity">
    <text evidence="4">Belongs to the ubiquitin-activating E1 family. UBA3 subfamily.</text>
</comment>
<dbReference type="InterPro" id="IPR023318">
    <property type="entry name" value="Ub_act_enz_dom_a_sf"/>
</dbReference>
<evidence type="ECO:0000256" key="2">
    <source>
        <dbReference type="ARBA" id="ARBA00022786"/>
    </source>
</evidence>
<gene>
    <name evidence="7" type="primary">UBA3</name>
    <name evidence="7" type="ORF">F1559_004262</name>
</gene>